<keyword evidence="2" id="KW-1185">Reference proteome</keyword>
<evidence type="ECO:0000313" key="2">
    <source>
        <dbReference type="Proteomes" id="UP000217289"/>
    </source>
</evidence>
<gene>
    <name evidence="1" type="ORF">MEBOL_004424</name>
</gene>
<sequence>MEEEKKESRVGEFLLGRPCEEVGPELGHLYEARNEATGNAGLVLLPGTRVDWDLEDDWAVRISGKRTPSSVVKVEVERAPASGRMTKLVDILALVFASLKRVEDNERVNIHLTGRPKRANWAGRFPWRLAARDGGALAGLVLILLLCLSFTSQSESEEQSASGMTCETRGQVDAAQMIDAAEAGVPPIAYRMPDKPFRNQATPPCTPNRDEEEINGGCWVQLARKPPCLGETQAEYQGKCYLPVAKRTPPLQSVEP</sequence>
<dbReference type="Proteomes" id="UP000217289">
    <property type="component" value="Chromosome"/>
</dbReference>
<proteinExistence type="predicted"/>
<reference evidence="1 2" key="1">
    <citation type="submission" date="2017-06" db="EMBL/GenBank/DDBJ databases">
        <authorList>
            <person name="Kim H.J."/>
            <person name="Triplett B.A."/>
        </authorList>
    </citation>
    <scope>NUCLEOTIDE SEQUENCE [LARGE SCALE GENOMIC DNA]</scope>
    <source>
        <strain evidence="1 2">DSM 14713</strain>
    </source>
</reference>
<accession>A0A250IIG2</accession>
<organism evidence="1 2">
    <name type="scientific">Melittangium boletus DSM 14713</name>
    <dbReference type="NCBI Taxonomy" id="1294270"/>
    <lineage>
        <taxon>Bacteria</taxon>
        <taxon>Pseudomonadati</taxon>
        <taxon>Myxococcota</taxon>
        <taxon>Myxococcia</taxon>
        <taxon>Myxococcales</taxon>
        <taxon>Cystobacterineae</taxon>
        <taxon>Archangiaceae</taxon>
        <taxon>Melittangium</taxon>
    </lineage>
</organism>
<dbReference type="KEGG" id="mbd:MEBOL_004424"/>
<dbReference type="EMBL" id="CP022163">
    <property type="protein sequence ID" value="ATB30962.1"/>
    <property type="molecule type" value="Genomic_DNA"/>
</dbReference>
<evidence type="ECO:0000313" key="1">
    <source>
        <dbReference type="EMBL" id="ATB30962.1"/>
    </source>
</evidence>
<name>A0A250IIG2_9BACT</name>
<protein>
    <submittedName>
        <fullName evidence="1">Uncharacterized protein</fullName>
    </submittedName>
</protein>
<dbReference type="AlphaFoldDB" id="A0A250IIG2"/>